<proteinExistence type="predicted"/>
<protein>
    <submittedName>
        <fullName evidence="1">Uncharacterized protein</fullName>
    </submittedName>
</protein>
<organism evidence="1 2">
    <name type="scientific">Pengzhenrongella sicca</name>
    <dbReference type="NCBI Taxonomy" id="2819238"/>
    <lineage>
        <taxon>Bacteria</taxon>
        <taxon>Bacillati</taxon>
        <taxon>Actinomycetota</taxon>
        <taxon>Actinomycetes</taxon>
        <taxon>Micrococcales</taxon>
        <taxon>Pengzhenrongella</taxon>
    </lineage>
</organism>
<dbReference type="AlphaFoldDB" id="A0A8A4Z967"/>
<evidence type="ECO:0000313" key="2">
    <source>
        <dbReference type="Proteomes" id="UP000663937"/>
    </source>
</evidence>
<reference evidence="1" key="1">
    <citation type="submission" date="2021-03" db="EMBL/GenBank/DDBJ databases">
        <title>Pengzhenrongella sicca gen. nov., sp. nov., a new member of suborder Micrococcineae isolated from High-Arctic tundra soil.</title>
        <authorList>
            <person name="Peng F."/>
        </authorList>
    </citation>
    <scope>NUCLEOTIDE SEQUENCE</scope>
    <source>
        <strain evidence="1">LRZ-2</strain>
    </source>
</reference>
<dbReference type="RefSeq" id="WP_227422244.1">
    <property type="nucleotide sequence ID" value="NZ_CP071868.1"/>
</dbReference>
<accession>A0A8A4Z967</accession>
<keyword evidence="2" id="KW-1185">Reference proteome</keyword>
<dbReference type="KEGG" id="psic:J4E96_11440"/>
<sequence length="337" mass="33193">MEFTRGRVVLAAAVAVLVVGGVAAAGVVRSVDADRASTALSAEATRASIAAGQVGDTEAEAAQTAADAGTALADAGTATLDASAGLANESIRTQLTLALAGLRAAIANGTPEQIVATSAKVTRTSRVVENAIVASGAKQVRTAKKAEADRVAAQAAAKAVAEAAVAAKAEAAKAATAAEVTRVAADAEVARVAAVTERAQVAASAAVDQEAAAAVQYVDVAGSVAVGGWHVDGDASSTLTVDPATGACQITGADRDLKVGANVTIYDERGWVVGTGALAAGTSSGVEQQAGGGYVGTCTFGFRVTVPDAKFFQIRVADRGPVAVARADIGFVHLQPS</sequence>
<dbReference type="Proteomes" id="UP000663937">
    <property type="component" value="Chromosome"/>
</dbReference>
<name>A0A8A4Z967_9MICO</name>
<evidence type="ECO:0000313" key="1">
    <source>
        <dbReference type="EMBL" id="QTE28015.1"/>
    </source>
</evidence>
<gene>
    <name evidence="1" type="ORF">J4E96_11440</name>
</gene>
<dbReference type="EMBL" id="CP071868">
    <property type="protein sequence ID" value="QTE28015.1"/>
    <property type="molecule type" value="Genomic_DNA"/>
</dbReference>